<sequence>MNIINFLQSLSNLKTENIHSSGHFITRFEERKDDSMPDIKGNKKLLICGEPVASSKQDEDKFEVIFNLNENYDLALVVSVKNTNPEII</sequence>
<reference evidence="1 2" key="1">
    <citation type="submission" date="2011-10" db="EMBL/GenBank/DDBJ databases">
        <title>The Improved High-Quality Draft genome of Methanoplanus limicola DSM 2279.</title>
        <authorList>
            <consortium name="US DOE Joint Genome Institute (JGI-PGF)"/>
            <person name="Lucas S."/>
            <person name="Copeland A."/>
            <person name="Lapidus A."/>
            <person name="Glavina del Rio T."/>
            <person name="Dalin E."/>
            <person name="Tice H."/>
            <person name="Bruce D."/>
            <person name="Goodwin L."/>
            <person name="Pitluck S."/>
            <person name="Peters L."/>
            <person name="Mikhailova N."/>
            <person name="Lu M."/>
            <person name="Kyrpides N."/>
            <person name="Mavromatis K."/>
            <person name="Ivanova N."/>
            <person name="Markowitz V."/>
            <person name="Cheng J.-F."/>
            <person name="Hugenholtz P."/>
            <person name="Woyke T."/>
            <person name="Wu D."/>
            <person name="Wirth R."/>
            <person name="Brambilla E.-M."/>
            <person name="Klenk H.-P."/>
            <person name="Eisen J.A."/>
        </authorList>
    </citation>
    <scope>NUCLEOTIDE SEQUENCE [LARGE SCALE GENOMIC DNA]</scope>
    <source>
        <strain evidence="1 2">DSM 2279</strain>
    </source>
</reference>
<dbReference type="AlphaFoldDB" id="H1Z1J4"/>
<accession>H1Z1J4</accession>
<dbReference type="RefSeq" id="WP_004078597.1">
    <property type="nucleotide sequence ID" value="NZ_CM001436.1"/>
</dbReference>
<dbReference type="Proteomes" id="UP000005741">
    <property type="component" value="Chromosome"/>
</dbReference>
<dbReference type="HOGENOM" id="CLU_171545_0_0_2"/>
<gene>
    <name evidence="1" type="ORF">Metlim_2284</name>
</gene>
<protein>
    <submittedName>
        <fullName evidence="1">Uncharacterized protein</fullName>
    </submittedName>
</protein>
<evidence type="ECO:0000313" key="2">
    <source>
        <dbReference type="Proteomes" id="UP000005741"/>
    </source>
</evidence>
<evidence type="ECO:0000313" key="1">
    <source>
        <dbReference type="EMBL" id="EHQ36341.1"/>
    </source>
</evidence>
<organism evidence="1 2">
    <name type="scientific">Methanoplanus limicola DSM 2279</name>
    <dbReference type="NCBI Taxonomy" id="937775"/>
    <lineage>
        <taxon>Archaea</taxon>
        <taxon>Methanobacteriati</taxon>
        <taxon>Methanobacteriota</taxon>
        <taxon>Stenosarchaea group</taxon>
        <taxon>Methanomicrobia</taxon>
        <taxon>Methanomicrobiales</taxon>
        <taxon>Methanomicrobiaceae</taxon>
        <taxon>Methanoplanus</taxon>
    </lineage>
</organism>
<name>H1Z1J4_9EURY</name>
<dbReference type="STRING" id="937775.Metlim_2284"/>
<dbReference type="InParanoid" id="H1Z1J4"/>
<keyword evidence="2" id="KW-1185">Reference proteome</keyword>
<dbReference type="EMBL" id="CM001436">
    <property type="protein sequence ID" value="EHQ36341.1"/>
    <property type="molecule type" value="Genomic_DNA"/>
</dbReference>
<dbReference type="OrthoDB" id="111555at2157"/>
<proteinExistence type="predicted"/>